<name>A0A9P8ZY21_9PEZI</name>
<dbReference type="RefSeq" id="XP_045957875.1">
    <property type="nucleotide sequence ID" value="XM_046103164.1"/>
</dbReference>
<feature type="region of interest" description="Disordered" evidence="1">
    <location>
        <begin position="27"/>
        <end position="75"/>
    </location>
</feature>
<comment type="caution">
    <text evidence="2">The sequence shown here is derived from an EMBL/GenBank/DDBJ whole genome shotgun (WGS) entry which is preliminary data.</text>
</comment>
<organism evidence="2 3">
    <name type="scientific">Truncatella angustata</name>
    <dbReference type="NCBI Taxonomy" id="152316"/>
    <lineage>
        <taxon>Eukaryota</taxon>
        <taxon>Fungi</taxon>
        <taxon>Dikarya</taxon>
        <taxon>Ascomycota</taxon>
        <taxon>Pezizomycotina</taxon>
        <taxon>Sordariomycetes</taxon>
        <taxon>Xylariomycetidae</taxon>
        <taxon>Amphisphaeriales</taxon>
        <taxon>Sporocadaceae</taxon>
        <taxon>Truncatella</taxon>
    </lineage>
</organism>
<reference evidence="2" key="1">
    <citation type="journal article" date="2021" name="Nat. Commun.">
        <title>Genetic determinants of endophytism in the Arabidopsis root mycobiome.</title>
        <authorList>
            <person name="Mesny F."/>
            <person name="Miyauchi S."/>
            <person name="Thiergart T."/>
            <person name="Pickel B."/>
            <person name="Atanasova L."/>
            <person name="Karlsson M."/>
            <person name="Huettel B."/>
            <person name="Barry K.W."/>
            <person name="Haridas S."/>
            <person name="Chen C."/>
            <person name="Bauer D."/>
            <person name="Andreopoulos W."/>
            <person name="Pangilinan J."/>
            <person name="LaButti K."/>
            <person name="Riley R."/>
            <person name="Lipzen A."/>
            <person name="Clum A."/>
            <person name="Drula E."/>
            <person name="Henrissat B."/>
            <person name="Kohler A."/>
            <person name="Grigoriev I.V."/>
            <person name="Martin F.M."/>
            <person name="Hacquard S."/>
        </authorList>
    </citation>
    <scope>NUCLEOTIDE SEQUENCE</scope>
    <source>
        <strain evidence="2">MPI-SDFR-AT-0073</strain>
    </source>
</reference>
<dbReference type="Proteomes" id="UP000758603">
    <property type="component" value="Unassembled WGS sequence"/>
</dbReference>
<sequence>MTKDSKIVVAAPSNPTSRLLRLIRETKALSSQSRSQRPSENTSADGTTSVTSDHLSSTTGIHANDAFSTTDSPDR</sequence>
<evidence type="ECO:0000313" key="2">
    <source>
        <dbReference type="EMBL" id="KAH6653598.1"/>
    </source>
</evidence>
<dbReference type="AlphaFoldDB" id="A0A9P8ZY21"/>
<gene>
    <name evidence="2" type="ORF">BKA67DRAFT_570496</name>
</gene>
<feature type="compositionally biased region" description="Polar residues" evidence="1">
    <location>
        <begin position="28"/>
        <end position="75"/>
    </location>
</feature>
<evidence type="ECO:0000313" key="3">
    <source>
        <dbReference type="Proteomes" id="UP000758603"/>
    </source>
</evidence>
<evidence type="ECO:0000256" key="1">
    <source>
        <dbReference type="SAM" id="MobiDB-lite"/>
    </source>
</evidence>
<proteinExistence type="predicted"/>
<protein>
    <submittedName>
        <fullName evidence="2">Uncharacterized protein</fullName>
    </submittedName>
</protein>
<dbReference type="GeneID" id="70132056"/>
<dbReference type="EMBL" id="JAGPXC010000005">
    <property type="protein sequence ID" value="KAH6653598.1"/>
    <property type="molecule type" value="Genomic_DNA"/>
</dbReference>
<keyword evidence="3" id="KW-1185">Reference proteome</keyword>
<accession>A0A9P8ZY21</accession>